<dbReference type="Proteomes" id="UP000479938">
    <property type="component" value="Unassembled WGS sequence"/>
</dbReference>
<reference evidence="2 3" key="1">
    <citation type="submission" date="2020-02" db="EMBL/GenBank/DDBJ databases">
        <authorList>
            <person name="Criscuolo A."/>
        </authorList>
    </citation>
    <scope>NUCLEOTIDE SEQUENCE [LARGE SCALE GENOMIC DNA]</scope>
    <source>
        <strain evidence="2">CIP105534</strain>
    </source>
</reference>
<proteinExistence type="predicted"/>
<feature type="signal peptide" evidence="1">
    <location>
        <begin position="1"/>
        <end position="21"/>
    </location>
</feature>
<dbReference type="AlphaFoldDB" id="A0A6J4GLE4"/>
<dbReference type="EMBL" id="CADCSU010000104">
    <property type="protein sequence ID" value="CAA9199896.1"/>
    <property type="molecule type" value="Genomic_DNA"/>
</dbReference>
<dbReference type="SUPFAM" id="SSF52058">
    <property type="entry name" value="L domain-like"/>
    <property type="match status" value="1"/>
</dbReference>
<accession>A0A6J4GLE4</accession>
<sequence length="342" mass="36252">MKKITLLLLLLSSFTVLFAQAPQKMSYQSVIRKADGTLVASALVSIKISIIFDTANGNPSYIETQTATTNNNGLVTIEIGGGTPVTGTFAAINWGAGLHFIKTEIDPTGGSNYTISGTSQLLSVPYALYAGSSQNKGKTSIVITGDITDAQAAAQIRSEFGPYTENVYINGTTNLTTVDLSVVEKLVELSVIDNSNLVSINVANLREVYNDFDVADNQKLSAVIFPALKKVLGADTSIQNNPSLTSISFPSLTQASGLFFRENHSLASINLPSLTSVSGTTLLRANALPSSQVNLILSRLLNLTSTKNYIDISGQIPPAPPTGQGIIDKATLISRNYTVNTD</sequence>
<evidence type="ECO:0000256" key="1">
    <source>
        <dbReference type="SAM" id="SignalP"/>
    </source>
</evidence>
<feature type="chain" id="PRO_5026865902" description="Bacterial Ig-like domain-containing protein" evidence="1">
    <location>
        <begin position="22"/>
        <end position="342"/>
    </location>
</feature>
<dbReference type="RefSeq" id="WP_173971398.1">
    <property type="nucleotide sequence ID" value="NZ_CADCSU010000104.1"/>
</dbReference>
<evidence type="ECO:0000313" key="2">
    <source>
        <dbReference type="EMBL" id="CAA9199896.1"/>
    </source>
</evidence>
<gene>
    <name evidence="2" type="ORF">FLA105534_02842</name>
</gene>
<organism evidence="2 3">
    <name type="scientific">Flavobacterium bizetiae</name>
    <dbReference type="NCBI Taxonomy" id="2704140"/>
    <lineage>
        <taxon>Bacteria</taxon>
        <taxon>Pseudomonadati</taxon>
        <taxon>Bacteroidota</taxon>
        <taxon>Flavobacteriia</taxon>
        <taxon>Flavobacteriales</taxon>
        <taxon>Flavobacteriaceae</taxon>
        <taxon>Flavobacterium</taxon>
    </lineage>
</organism>
<name>A0A6J4GLE4_9FLAO</name>
<protein>
    <recommendedName>
        <fullName evidence="4">Bacterial Ig-like domain-containing protein</fullName>
    </recommendedName>
</protein>
<evidence type="ECO:0000313" key="3">
    <source>
        <dbReference type="Proteomes" id="UP000479938"/>
    </source>
</evidence>
<keyword evidence="1" id="KW-0732">Signal</keyword>
<keyword evidence="3" id="KW-1185">Reference proteome</keyword>
<evidence type="ECO:0008006" key="4">
    <source>
        <dbReference type="Google" id="ProtNLM"/>
    </source>
</evidence>